<proteinExistence type="predicted"/>
<sequence>MKAKKLAPIPMESVLNSRCNIRDEMEIFISDDDRQWLYDQYEIPDDIVDEILKYAHI</sequence>
<name>A0A4R5NJ46_9LACO</name>
<dbReference type="EMBL" id="PUFN01000004">
    <property type="protein sequence ID" value="TDG74639.1"/>
    <property type="molecule type" value="Genomic_DNA"/>
</dbReference>
<accession>A0A4R5NJ46</accession>
<dbReference type="Proteomes" id="UP000295257">
    <property type="component" value="Unassembled WGS sequence"/>
</dbReference>
<gene>
    <name evidence="1" type="ORF">C5L30_000355</name>
</gene>
<organism evidence="1 2">
    <name type="scientific">Companilactobacillus farciminis</name>
    <dbReference type="NCBI Taxonomy" id="1612"/>
    <lineage>
        <taxon>Bacteria</taxon>
        <taxon>Bacillati</taxon>
        <taxon>Bacillota</taxon>
        <taxon>Bacilli</taxon>
        <taxon>Lactobacillales</taxon>
        <taxon>Lactobacillaceae</taxon>
        <taxon>Companilactobacillus</taxon>
    </lineage>
</organism>
<comment type="caution">
    <text evidence="1">The sequence shown here is derived from an EMBL/GenBank/DDBJ whole genome shotgun (WGS) entry which is preliminary data.</text>
</comment>
<evidence type="ECO:0000313" key="2">
    <source>
        <dbReference type="Proteomes" id="UP000295257"/>
    </source>
</evidence>
<dbReference type="RefSeq" id="WP_010019133.1">
    <property type="nucleotide sequence ID" value="NZ_CAJJMR010000040.1"/>
</dbReference>
<reference evidence="1 2" key="1">
    <citation type="journal article" date="2019" name="Appl. Microbiol. Biotechnol.">
        <title>Uncovering carbohydrate metabolism through a genotype-phenotype association study of 56 lactic acid bacteria genomes.</title>
        <authorList>
            <person name="Buron-Moles G."/>
            <person name="Chailyan A."/>
            <person name="Dolejs I."/>
            <person name="Forster J."/>
            <person name="Miks M.H."/>
        </authorList>
    </citation>
    <scope>NUCLEOTIDE SEQUENCE [LARGE SCALE GENOMIC DNA]</scope>
    <source>
        <strain evidence="1 2">ATCC 29644</strain>
    </source>
</reference>
<protein>
    <submittedName>
        <fullName evidence="1">Uncharacterized protein</fullName>
    </submittedName>
</protein>
<evidence type="ECO:0000313" key="1">
    <source>
        <dbReference type="EMBL" id="TDG74639.1"/>
    </source>
</evidence>
<keyword evidence="2" id="KW-1185">Reference proteome</keyword>
<dbReference type="AlphaFoldDB" id="A0A4R5NJ46"/>